<keyword evidence="3" id="KW-1185">Reference proteome</keyword>
<keyword evidence="1" id="KW-0812">Transmembrane</keyword>
<reference evidence="2 3" key="2">
    <citation type="journal article" date="2008" name="Int. J. Syst. Evol. Microbiol.">
        <title>Methanocella paludicola gen. nov., sp. nov., a methane-producing archaeon, the first isolate of the lineage 'Rice Cluster I', and proposal of the new archaeal order Methanocellales ord. nov.</title>
        <authorList>
            <person name="Sakai S."/>
            <person name="Imachi H."/>
            <person name="Hanada S."/>
            <person name="Ohashi A."/>
            <person name="Harada H."/>
            <person name="Kamagata Y."/>
        </authorList>
    </citation>
    <scope>NUCLEOTIDE SEQUENCE [LARGE SCALE GENOMIC DNA]</scope>
    <source>
        <strain evidence="3">DSM 17711 / JCM 13418 / NBRC 101707 / SANAE</strain>
    </source>
</reference>
<sequence>MCAGAMAHRKKLVAAMVFFGVMAVCSAMIAGAIHLLLHAIACRKE</sequence>
<keyword evidence="1" id="KW-1133">Transmembrane helix</keyword>
<protein>
    <submittedName>
        <fullName evidence="2">Uncharacterized protein</fullName>
    </submittedName>
</protein>
<feature type="transmembrane region" description="Helical" evidence="1">
    <location>
        <begin position="12"/>
        <end position="37"/>
    </location>
</feature>
<dbReference type="InParanoid" id="D1YY23"/>
<proteinExistence type="predicted"/>
<name>D1YY23_METPS</name>
<organism evidence="2 3">
    <name type="scientific">Methanocella paludicola (strain DSM 17711 / JCM 13418 / NBRC 101707 / SANAE)</name>
    <dbReference type="NCBI Taxonomy" id="304371"/>
    <lineage>
        <taxon>Archaea</taxon>
        <taxon>Methanobacteriati</taxon>
        <taxon>Methanobacteriota</taxon>
        <taxon>Stenosarchaea group</taxon>
        <taxon>Methanomicrobia</taxon>
        <taxon>Methanocellales</taxon>
        <taxon>Methanocellaceae</taxon>
        <taxon>Methanocella</taxon>
    </lineage>
</organism>
<reference evidence="2 3" key="1">
    <citation type="journal article" date="2007" name="Appl. Environ. Microbiol.">
        <title>Isolation of key methanogens for global methane emission from rice paddy fields: a novel isolate affiliated with the clone cluster rice cluster I.</title>
        <authorList>
            <person name="Sakai S."/>
            <person name="Imachi H."/>
            <person name="Sekiguchi Y."/>
            <person name="Ohashi A."/>
            <person name="Harada H."/>
            <person name="Kamagata Y."/>
        </authorList>
    </citation>
    <scope>NUCLEOTIDE SEQUENCE [LARGE SCALE GENOMIC DNA]</scope>
    <source>
        <strain evidence="3">DSM 17711 / JCM 13418 / NBRC 101707 / SANAE</strain>
    </source>
</reference>
<dbReference type="Proteomes" id="UP000001882">
    <property type="component" value="Chromosome"/>
</dbReference>
<evidence type="ECO:0000313" key="2">
    <source>
        <dbReference type="EMBL" id="BAI61345.1"/>
    </source>
</evidence>
<gene>
    <name evidence="2" type="ordered locus">MCP_1273</name>
</gene>
<dbReference type="AlphaFoldDB" id="D1YY23"/>
<dbReference type="EMBL" id="AP011532">
    <property type="protein sequence ID" value="BAI61345.1"/>
    <property type="molecule type" value="Genomic_DNA"/>
</dbReference>
<keyword evidence="1" id="KW-0472">Membrane</keyword>
<evidence type="ECO:0000313" key="3">
    <source>
        <dbReference type="Proteomes" id="UP000001882"/>
    </source>
</evidence>
<reference evidence="3" key="3">
    <citation type="journal article" date="2011" name="PLoS ONE">
        <title>Genome sequence of a mesophilic hydrogenotrophic methanogen Methanocella paludicola, the first cultivated representative of the order Methanocellales.</title>
        <authorList>
            <person name="Sakai S."/>
            <person name="Takaki Y."/>
            <person name="Shimamura S."/>
            <person name="Sekine M."/>
            <person name="Tajima T."/>
            <person name="Kosugi H."/>
            <person name="Ichikawa N."/>
            <person name="Tasumi E."/>
            <person name="Hiraki A.T."/>
            <person name="Shimizu A."/>
            <person name="Kato Y."/>
            <person name="Nishiko R."/>
            <person name="Mori K."/>
            <person name="Fujita N."/>
            <person name="Imachi H."/>
            <person name="Takai K."/>
        </authorList>
    </citation>
    <scope>NUCLEOTIDE SEQUENCE [LARGE SCALE GENOMIC DNA]</scope>
    <source>
        <strain evidence="3">DSM 17711 / JCM 13418 / NBRC 101707 / SANAE</strain>
    </source>
</reference>
<evidence type="ECO:0000256" key="1">
    <source>
        <dbReference type="SAM" id="Phobius"/>
    </source>
</evidence>
<accession>D1YY23</accession>
<dbReference type="KEGG" id="mpd:MCP_1273"/>